<sequence>MILRTEKKTRYRLLNYIPNVQSLSIRLYIDLQNFSKDLSITKVHPVKSNIRSLEISTINNIPFNHIEDLFKKSFSHLETLKFFFKTDALSQSSLDYIDSKRWECLLRSILSLQHFHFCIEIPVESEIISNSFQKNQFFSKRNWKFSSQVYTYSFNTILRIHTDPYPKRSLDIIPSKLFADNININNNNDDDDSMYSNVRNLRILIDSISTSTLNNLSTVIYKNVTSLTLISNRTFNEQVFLTYLFSIINRDKIIYLNIQLDNCSKNFLLNFIQNLKNLSSLTISTYQSWPKLIQLTSYISKSNIRLLTVYEVLMDFNQFELLHQLFNQLETVSVNITSIEDCYRLLTLLFIGNKRRQVERLRSLAIKGDFHEPDAIANWVRSNVLRKLSYKCTTSALMIWL</sequence>
<name>A0A820UF57_9BILA</name>
<organism evidence="1 2">
    <name type="scientific">Rotaria socialis</name>
    <dbReference type="NCBI Taxonomy" id="392032"/>
    <lineage>
        <taxon>Eukaryota</taxon>
        <taxon>Metazoa</taxon>
        <taxon>Spiralia</taxon>
        <taxon>Gnathifera</taxon>
        <taxon>Rotifera</taxon>
        <taxon>Eurotatoria</taxon>
        <taxon>Bdelloidea</taxon>
        <taxon>Philodinida</taxon>
        <taxon>Philodinidae</taxon>
        <taxon>Rotaria</taxon>
    </lineage>
</organism>
<evidence type="ECO:0000313" key="2">
    <source>
        <dbReference type="Proteomes" id="UP000663838"/>
    </source>
</evidence>
<dbReference type="EMBL" id="CAJOBS010000056">
    <property type="protein sequence ID" value="CAF4481722.1"/>
    <property type="molecule type" value="Genomic_DNA"/>
</dbReference>
<proteinExistence type="predicted"/>
<dbReference type="Proteomes" id="UP000663838">
    <property type="component" value="Unassembled WGS sequence"/>
</dbReference>
<evidence type="ECO:0000313" key="1">
    <source>
        <dbReference type="EMBL" id="CAF4481722.1"/>
    </source>
</evidence>
<comment type="caution">
    <text evidence="1">The sequence shown here is derived from an EMBL/GenBank/DDBJ whole genome shotgun (WGS) entry which is preliminary data.</text>
</comment>
<gene>
    <name evidence="1" type="ORF">TOA249_LOCUS1863</name>
</gene>
<protein>
    <submittedName>
        <fullName evidence="1">Uncharacterized protein</fullName>
    </submittedName>
</protein>
<dbReference type="AlphaFoldDB" id="A0A820UF57"/>
<accession>A0A820UF57</accession>
<reference evidence="1" key="1">
    <citation type="submission" date="2021-02" db="EMBL/GenBank/DDBJ databases">
        <authorList>
            <person name="Nowell W R."/>
        </authorList>
    </citation>
    <scope>NUCLEOTIDE SEQUENCE</scope>
</reference>